<keyword evidence="1" id="KW-0472">Membrane</keyword>
<feature type="transmembrane region" description="Helical" evidence="1">
    <location>
        <begin position="111"/>
        <end position="129"/>
    </location>
</feature>
<dbReference type="KEGG" id="dli:dnl_33000"/>
<evidence type="ECO:0000256" key="1">
    <source>
        <dbReference type="SAM" id="Phobius"/>
    </source>
</evidence>
<reference evidence="2" key="1">
    <citation type="journal article" date="2021" name="Microb. Physiol.">
        <title>Proteogenomic Insights into the Physiology of Marine, Sulfate-Reducing, Filamentous Desulfonema limicola and Desulfonema magnum.</title>
        <authorList>
            <person name="Schnaars V."/>
            <person name="Wohlbrand L."/>
            <person name="Scheve S."/>
            <person name="Hinrichs C."/>
            <person name="Reinhardt R."/>
            <person name="Rabus R."/>
        </authorList>
    </citation>
    <scope>NUCLEOTIDE SEQUENCE</scope>
    <source>
        <strain evidence="2">5ac10</strain>
    </source>
</reference>
<dbReference type="EMBL" id="CP061799">
    <property type="protein sequence ID" value="QTA80982.1"/>
    <property type="molecule type" value="Genomic_DNA"/>
</dbReference>
<evidence type="ECO:0000313" key="2">
    <source>
        <dbReference type="EMBL" id="QTA80982.1"/>
    </source>
</evidence>
<feature type="transmembrane region" description="Helical" evidence="1">
    <location>
        <begin position="171"/>
        <end position="192"/>
    </location>
</feature>
<dbReference type="InterPro" id="IPR005240">
    <property type="entry name" value="DUF389"/>
</dbReference>
<evidence type="ECO:0000313" key="3">
    <source>
        <dbReference type="Proteomes" id="UP000663720"/>
    </source>
</evidence>
<proteinExistence type="predicted"/>
<feature type="transmembrane region" description="Helical" evidence="1">
    <location>
        <begin position="230"/>
        <end position="252"/>
    </location>
</feature>
<dbReference type="AlphaFoldDB" id="A0A975GH67"/>
<gene>
    <name evidence="2" type="ORF">dnl_33000</name>
</gene>
<dbReference type="Pfam" id="PF04087">
    <property type="entry name" value="DUF389"/>
    <property type="match status" value="1"/>
</dbReference>
<dbReference type="Proteomes" id="UP000663720">
    <property type="component" value="Chromosome"/>
</dbReference>
<dbReference type="PANTHER" id="PTHR20992">
    <property type="entry name" value="AT15442P-RELATED"/>
    <property type="match status" value="1"/>
</dbReference>
<keyword evidence="1" id="KW-1133">Transmembrane helix</keyword>
<organism evidence="2 3">
    <name type="scientific">Desulfonema limicola</name>
    <dbReference type="NCBI Taxonomy" id="45656"/>
    <lineage>
        <taxon>Bacteria</taxon>
        <taxon>Pseudomonadati</taxon>
        <taxon>Thermodesulfobacteriota</taxon>
        <taxon>Desulfobacteria</taxon>
        <taxon>Desulfobacterales</taxon>
        <taxon>Desulfococcaceae</taxon>
        <taxon>Desulfonema</taxon>
    </lineage>
</organism>
<protein>
    <submittedName>
        <fullName evidence="2">DUF389</fullName>
    </submittedName>
</protein>
<keyword evidence="3" id="KW-1185">Reference proteome</keyword>
<feature type="transmembrane region" description="Helical" evidence="1">
    <location>
        <begin position="204"/>
        <end position="223"/>
    </location>
</feature>
<dbReference type="NCBIfam" id="TIGR00341">
    <property type="entry name" value="TIGR00341 family protein"/>
    <property type="match status" value="1"/>
</dbReference>
<feature type="transmembrane region" description="Helical" evidence="1">
    <location>
        <begin position="135"/>
        <end position="159"/>
    </location>
</feature>
<feature type="transmembrane region" description="Helical" evidence="1">
    <location>
        <begin position="258"/>
        <end position="281"/>
    </location>
</feature>
<accession>A0A975GH67</accession>
<dbReference type="RefSeq" id="WP_207687068.1">
    <property type="nucleotide sequence ID" value="NZ_CP061799.1"/>
</dbReference>
<feature type="transmembrane region" description="Helical" evidence="1">
    <location>
        <begin position="302"/>
        <end position="321"/>
    </location>
</feature>
<name>A0A975GH67_9BACT</name>
<sequence length="324" mass="34299">MKYVEIIADSGSSETIFAIAKKAKAQDFRLGSAGNDNMRQIRVLVSDDKLQLLLDTLQNILGAQPTARIIVLPVESSLPKPDDEKREKEDSAVAAREALYEGVEKSARLDLNFAVLVILSTLVAAIGMIENNVAVVIGAMVIAPLLGPNLALSFGTALGDINLMRKSAQTLFAGLILAVGMSVVLGAFWPQALTSTELLARTEAGMDSVALALASGAAAALSLTTGLSSVLVGVMVAVALLPPAATLGLMLGDGNISLAIGAGLLLAINIVCVNLSSKIVFFVKGIRPRTWLEKEKAKRAMVIYVLGWCITLLILIFFIYMRHQ</sequence>
<dbReference type="PANTHER" id="PTHR20992:SF9">
    <property type="entry name" value="AT15442P-RELATED"/>
    <property type="match status" value="1"/>
</dbReference>
<keyword evidence="1" id="KW-0812">Transmembrane</keyword>